<dbReference type="GO" id="GO:0006520">
    <property type="term" value="P:amino acid metabolic process"/>
    <property type="evidence" value="ECO:0007669"/>
    <property type="project" value="InterPro"/>
</dbReference>
<dbReference type="STRING" id="670386.D3AVJ4"/>
<evidence type="ECO:0000259" key="8">
    <source>
        <dbReference type="Pfam" id="PF00155"/>
    </source>
</evidence>
<evidence type="ECO:0000313" key="9">
    <source>
        <dbReference type="EMBL" id="EFA86317.1"/>
    </source>
</evidence>
<name>D3AVJ4_HETP5</name>
<dbReference type="PANTHER" id="PTHR11879">
    <property type="entry name" value="ASPARTATE AMINOTRANSFERASE"/>
    <property type="match status" value="1"/>
</dbReference>
<dbReference type="InParanoid" id="D3AVJ4"/>
<dbReference type="AlphaFoldDB" id="D3AVJ4"/>
<dbReference type="PROSITE" id="PS00105">
    <property type="entry name" value="AA_TRANSFER_CLASS_1"/>
    <property type="match status" value="1"/>
</dbReference>
<dbReference type="PANTHER" id="PTHR11879:SF46">
    <property type="entry name" value="ASPARTATE AMINOTRANSFERASE, CYTOPLASMIC"/>
    <property type="match status" value="1"/>
</dbReference>
<keyword evidence="6" id="KW-0663">Pyridoxal phosphate</keyword>
<dbReference type="GO" id="GO:0030170">
    <property type="term" value="F:pyridoxal phosphate binding"/>
    <property type="evidence" value="ECO:0007669"/>
    <property type="project" value="InterPro"/>
</dbReference>
<dbReference type="InterPro" id="IPR004838">
    <property type="entry name" value="NHTrfase_class1_PyrdxlP-BS"/>
</dbReference>
<dbReference type="Proteomes" id="UP000001396">
    <property type="component" value="Unassembled WGS sequence"/>
</dbReference>
<dbReference type="RefSeq" id="XP_020438422.1">
    <property type="nucleotide sequence ID" value="XM_020571148.1"/>
</dbReference>
<gene>
    <name evidence="9" type="primary">aatB</name>
    <name evidence="9" type="ORF">PPL_00107</name>
</gene>
<evidence type="ECO:0000256" key="4">
    <source>
        <dbReference type="ARBA" id="ARBA00022576"/>
    </source>
</evidence>
<dbReference type="EC" id="2.6.1.1" evidence="7"/>
<keyword evidence="10" id="KW-1185">Reference proteome</keyword>
<evidence type="ECO:0000256" key="6">
    <source>
        <dbReference type="ARBA" id="ARBA00022898"/>
    </source>
</evidence>
<comment type="subunit">
    <text evidence="3 7">Homodimer.</text>
</comment>
<dbReference type="InterPro" id="IPR004839">
    <property type="entry name" value="Aminotransferase_I/II_large"/>
</dbReference>
<dbReference type="EMBL" id="ADBJ01000002">
    <property type="protein sequence ID" value="EFA86317.1"/>
    <property type="molecule type" value="Genomic_DNA"/>
</dbReference>
<reference evidence="9 10" key="1">
    <citation type="journal article" date="2011" name="Genome Res.">
        <title>Phylogeny-wide analysis of social amoeba genomes highlights ancient origins for complex intercellular communication.</title>
        <authorList>
            <person name="Heidel A.J."/>
            <person name="Lawal H.M."/>
            <person name="Felder M."/>
            <person name="Schilde C."/>
            <person name="Helps N.R."/>
            <person name="Tunggal B."/>
            <person name="Rivero F."/>
            <person name="John U."/>
            <person name="Schleicher M."/>
            <person name="Eichinger L."/>
            <person name="Platzer M."/>
            <person name="Noegel A.A."/>
            <person name="Schaap P."/>
            <person name="Gloeckner G."/>
        </authorList>
    </citation>
    <scope>NUCLEOTIDE SEQUENCE [LARGE SCALE GENOMIC DNA]</scope>
    <source>
        <strain evidence="10">ATCC 26659 / Pp 5 / PN500</strain>
    </source>
</reference>
<dbReference type="InterPro" id="IPR000796">
    <property type="entry name" value="Asp_trans"/>
</dbReference>
<comment type="miscellaneous">
    <text evidence="7">In eukaryotes there are cytoplasmic, mitochondrial and chloroplastic isozymes.</text>
</comment>
<feature type="domain" description="Aminotransferase class I/classII large" evidence="8">
    <location>
        <begin position="68"/>
        <end position="432"/>
    </location>
</feature>
<keyword evidence="4 7" id="KW-0032">Aminotransferase</keyword>
<comment type="catalytic activity">
    <reaction evidence="7">
        <text>L-aspartate + 2-oxoglutarate = oxaloacetate + L-glutamate</text>
        <dbReference type="Rhea" id="RHEA:21824"/>
        <dbReference type="ChEBI" id="CHEBI:16452"/>
        <dbReference type="ChEBI" id="CHEBI:16810"/>
        <dbReference type="ChEBI" id="CHEBI:29985"/>
        <dbReference type="ChEBI" id="CHEBI:29991"/>
        <dbReference type="EC" id="2.6.1.1"/>
    </reaction>
</comment>
<dbReference type="SUPFAM" id="SSF53383">
    <property type="entry name" value="PLP-dependent transferases"/>
    <property type="match status" value="1"/>
</dbReference>
<proteinExistence type="inferred from homology"/>
<evidence type="ECO:0000256" key="3">
    <source>
        <dbReference type="ARBA" id="ARBA00011738"/>
    </source>
</evidence>
<dbReference type="Pfam" id="PF00155">
    <property type="entry name" value="Aminotran_1_2"/>
    <property type="match status" value="1"/>
</dbReference>
<organism evidence="9 10">
    <name type="scientific">Heterostelium pallidum (strain ATCC 26659 / Pp 5 / PN500)</name>
    <name type="common">Cellular slime mold</name>
    <name type="synonym">Polysphondylium pallidum</name>
    <dbReference type="NCBI Taxonomy" id="670386"/>
    <lineage>
        <taxon>Eukaryota</taxon>
        <taxon>Amoebozoa</taxon>
        <taxon>Evosea</taxon>
        <taxon>Eumycetozoa</taxon>
        <taxon>Dictyostelia</taxon>
        <taxon>Acytosteliales</taxon>
        <taxon>Acytosteliaceae</taxon>
        <taxon>Heterostelium</taxon>
    </lineage>
</organism>
<dbReference type="FunCoup" id="D3AVJ4">
    <property type="interactions" value="119"/>
</dbReference>
<comment type="similarity">
    <text evidence="2">Belongs to the class-I pyridoxal-phosphate-dependent aminotransferase family.</text>
</comment>
<evidence type="ECO:0000256" key="7">
    <source>
        <dbReference type="RuleBase" id="RU000480"/>
    </source>
</evidence>
<accession>D3AVJ4</accession>
<dbReference type="FunFam" id="3.90.1150.10:FF:000001">
    <property type="entry name" value="Aspartate aminotransferase"/>
    <property type="match status" value="1"/>
</dbReference>
<dbReference type="Gene3D" id="3.90.1150.10">
    <property type="entry name" value="Aspartate Aminotransferase, domain 1"/>
    <property type="match status" value="1"/>
</dbReference>
<dbReference type="OMA" id="VGACTIV"/>
<dbReference type="FunFam" id="3.40.640.10:FF:000066">
    <property type="entry name" value="Aspartate aminotransferase"/>
    <property type="match status" value="1"/>
</dbReference>
<sequence length="441" mass="48384">MSSSSSSTSIEKVTSRIQNSLFVPLDMEPNKTAAQVDTTTSLFTNVPLAPVDPIIGVSQAYKADPSPNKVDVSVGAYRDEQAKPYVLKCVRAAEERLLGATKEYLPIDGIPEFNLASAQLLYGKAMNGQEKRMVTVQTLSGTGAVRLGVIFIRKYLPAGTTVYASRPTWVNHHNICKESGVPSAEYTYYDNKNNCLNFEGMIADMRAAPNGSVFILHLCAHNPTGCDPSKEQWGIIADVMAEKKHIPFVDCAYQGYASGDLDNDAYSARLFFERGFEMFSAQSYSKNFGLYGERAGALTIVSHSEAAIPKMLSQLKMDIRAMYSSPPTHGARLVATVLGDPALRALWIDELKQMSGRILRVRKELYDALVARNVPGDWSHIVKQIGMFTYTGLSPAQVEYIVKKYHIYLLASGRVSIAGLNSKSVPYFADAIADAVKVHPK</sequence>
<evidence type="ECO:0000256" key="1">
    <source>
        <dbReference type="ARBA" id="ARBA00001933"/>
    </source>
</evidence>
<dbReference type="NCBIfam" id="NF006719">
    <property type="entry name" value="PRK09257.1"/>
    <property type="match status" value="1"/>
</dbReference>
<evidence type="ECO:0000256" key="2">
    <source>
        <dbReference type="ARBA" id="ARBA00007441"/>
    </source>
</evidence>
<dbReference type="InterPro" id="IPR015421">
    <property type="entry name" value="PyrdxlP-dep_Trfase_major"/>
</dbReference>
<comment type="caution">
    <text evidence="9">The sequence shown here is derived from an EMBL/GenBank/DDBJ whole genome shotgun (WGS) entry which is preliminary data.</text>
</comment>
<keyword evidence="5 7" id="KW-0808">Transferase</keyword>
<evidence type="ECO:0000313" key="10">
    <source>
        <dbReference type="Proteomes" id="UP000001396"/>
    </source>
</evidence>
<dbReference type="InterPro" id="IPR015424">
    <property type="entry name" value="PyrdxlP-dep_Trfase"/>
</dbReference>
<dbReference type="InterPro" id="IPR015422">
    <property type="entry name" value="PyrdxlP-dep_Trfase_small"/>
</dbReference>
<comment type="cofactor">
    <cofactor evidence="1">
        <name>pyridoxal 5'-phosphate</name>
        <dbReference type="ChEBI" id="CHEBI:597326"/>
    </cofactor>
</comment>
<dbReference type="Gene3D" id="3.40.640.10">
    <property type="entry name" value="Type I PLP-dependent aspartate aminotransferase-like (Major domain)"/>
    <property type="match status" value="1"/>
</dbReference>
<dbReference type="PRINTS" id="PR00799">
    <property type="entry name" value="TRANSAMINASE"/>
</dbReference>
<dbReference type="CDD" id="cd00609">
    <property type="entry name" value="AAT_like"/>
    <property type="match status" value="1"/>
</dbReference>
<evidence type="ECO:0000256" key="5">
    <source>
        <dbReference type="ARBA" id="ARBA00022679"/>
    </source>
</evidence>
<dbReference type="GO" id="GO:0004069">
    <property type="term" value="F:L-aspartate:2-oxoglutarate aminotransferase activity"/>
    <property type="evidence" value="ECO:0007669"/>
    <property type="project" value="UniProtKB-EC"/>
</dbReference>
<dbReference type="GeneID" id="31355641"/>
<protein>
    <recommendedName>
        <fullName evidence="7">Aspartate aminotransferase</fullName>
        <ecNumber evidence="7">2.6.1.1</ecNumber>
    </recommendedName>
</protein>